<keyword evidence="3" id="KW-0813">Transport</keyword>
<keyword evidence="5" id="KW-0349">Heme</keyword>
<reference evidence="16" key="1">
    <citation type="submission" date="2016-10" db="EMBL/GenBank/DDBJ databases">
        <authorList>
            <person name="Varghese N."/>
            <person name="Submissions S."/>
        </authorList>
    </citation>
    <scope>NUCLEOTIDE SEQUENCE [LARGE SCALE GENOMIC DNA]</scope>
    <source>
        <strain evidence="16">DSM 217</strain>
    </source>
</reference>
<accession>A0A1H3C4I9</accession>
<evidence type="ECO:0000256" key="13">
    <source>
        <dbReference type="SAM" id="Phobius"/>
    </source>
</evidence>
<dbReference type="InterPro" id="IPR016174">
    <property type="entry name" value="Di-haem_cyt_TM"/>
</dbReference>
<keyword evidence="7" id="KW-0479">Metal-binding</keyword>
<dbReference type="EMBL" id="FNNZ01000030">
    <property type="protein sequence ID" value="SDX48950.1"/>
    <property type="molecule type" value="Genomic_DNA"/>
</dbReference>
<feature type="transmembrane region" description="Helical" evidence="13">
    <location>
        <begin position="149"/>
        <end position="167"/>
    </location>
</feature>
<evidence type="ECO:0000256" key="11">
    <source>
        <dbReference type="ARBA" id="ARBA00023136"/>
    </source>
</evidence>
<organism evidence="15 16">
    <name type="scientific">Thiocapsa roseopersicina</name>
    <dbReference type="NCBI Taxonomy" id="1058"/>
    <lineage>
        <taxon>Bacteria</taxon>
        <taxon>Pseudomonadati</taxon>
        <taxon>Pseudomonadota</taxon>
        <taxon>Gammaproteobacteria</taxon>
        <taxon>Chromatiales</taxon>
        <taxon>Chromatiaceae</taxon>
        <taxon>Thiocapsa</taxon>
    </lineage>
</organism>
<protein>
    <submittedName>
        <fullName evidence="15">Cytochrome b561</fullName>
    </submittedName>
</protein>
<dbReference type="GO" id="GO:0020037">
    <property type="term" value="F:heme binding"/>
    <property type="evidence" value="ECO:0007669"/>
    <property type="project" value="TreeGrafter"/>
</dbReference>
<feature type="transmembrane region" description="Helical" evidence="13">
    <location>
        <begin position="12"/>
        <end position="31"/>
    </location>
</feature>
<keyword evidence="10" id="KW-0408">Iron</keyword>
<evidence type="ECO:0000256" key="9">
    <source>
        <dbReference type="ARBA" id="ARBA00022989"/>
    </source>
</evidence>
<dbReference type="InterPro" id="IPR052168">
    <property type="entry name" value="Cytochrome_b561_oxidase"/>
</dbReference>
<keyword evidence="16" id="KW-1185">Reference proteome</keyword>
<name>A0A1H3C4I9_THIRO</name>
<dbReference type="Proteomes" id="UP000198816">
    <property type="component" value="Unassembled WGS sequence"/>
</dbReference>
<feature type="transmembrane region" description="Helical" evidence="13">
    <location>
        <begin position="90"/>
        <end position="111"/>
    </location>
</feature>
<keyword evidence="8" id="KW-0249">Electron transport</keyword>
<comment type="subcellular location">
    <subcellularLocation>
        <location evidence="2">Cell membrane</location>
        <topology evidence="2">Multi-pass membrane protein</topology>
    </subcellularLocation>
</comment>
<feature type="transmembrane region" description="Helical" evidence="13">
    <location>
        <begin position="51"/>
        <end position="69"/>
    </location>
</feature>
<dbReference type="GO" id="GO:0005886">
    <property type="term" value="C:plasma membrane"/>
    <property type="evidence" value="ECO:0007669"/>
    <property type="project" value="UniProtKB-SubCell"/>
</dbReference>
<dbReference type="InterPro" id="IPR011577">
    <property type="entry name" value="Cyt_b561_bac/Ni-Hgenase"/>
</dbReference>
<evidence type="ECO:0000256" key="4">
    <source>
        <dbReference type="ARBA" id="ARBA00022475"/>
    </source>
</evidence>
<dbReference type="OrthoDB" id="9793784at2"/>
<dbReference type="RefSeq" id="WP_093037234.1">
    <property type="nucleotide sequence ID" value="NZ_FNNZ01000030.1"/>
</dbReference>
<dbReference type="SUPFAM" id="SSF81342">
    <property type="entry name" value="Transmembrane di-heme cytochromes"/>
    <property type="match status" value="1"/>
</dbReference>
<gene>
    <name evidence="15" type="ORF">SAMN05421783_13011</name>
</gene>
<keyword evidence="6 13" id="KW-0812">Transmembrane</keyword>
<dbReference type="PANTHER" id="PTHR30529:SF1">
    <property type="entry name" value="CYTOCHROME B561 HOMOLOG 2"/>
    <property type="match status" value="1"/>
</dbReference>
<comment type="similarity">
    <text evidence="12">Belongs to the cytochrome b561 family.</text>
</comment>
<evidence type="ECO:0000256" key="3">
    <source>
        <dbReference type="ARBA" id="ARBA00022448"/>
    </source>
</evidence>
<keyword evidence="11 13" id="KW-0472">Membrane</keyword>
<dbReference type="GO" id="GO:0046872">
    <property type="term" value="F:metal ion binding"/>
    <property type="evidence" value="ECO:0007669"/>
    <property type="project" value="UniProtKB-KW"/>
</dbReference>
<keyword evidence="9 13" id="KW-1133">Transmembrane helix</keyword>
<evidence type="ECO:0000256" key="8">
    <source>
        <dbReference type="ARBA" id="ARBA00022982"/>
    </source>
</evidence>
<evidence type="ECO:0000256" key="1">
    <source>
        <dbReference type="ARBA" id="ARBA00001970"/>
    </source>
</evidence>
<evidence type="ECO:0000256" key="12">
    <source>
        <dbReference type="ARBA" id="ARBA00037975"/>
    </source>
</evidence>
<evidence type="ECO:0000259" key="14">
    <source>
        <dbReference type="Pfam" id="PF01292"/>
    </source>
</evidence>
<sequence>MSNTRPDEHYGIVSQLFHWVVAALLFAMLGTNLLREMAEKESLARTEWLNLHMSLGILLFVIVILRLVWTKKTRQPEPLPGPWITRMLAKVAHVLLNLATLLVPIGGYLRIASKDIPANFFGTPIPSLVGDMPWLHDVAKIGHGPYMEYFFYALISLHILAALWHQYARKDGAIDRIVPWGKTEAVS</sequence>
<dbReference type="AlphaFoldDB" id="A0A1H3C4I9"/>
<dbReference type="GO" id="GO:0022904">
    <property type="term" value="P:respiratory electron transport chain"/>
    <property type="evidence" value="ECO:0007669"/>
    <property type="project" value="InterPro"/>
</dbReference>
<evidence type="ECO:0000313" key="15">
    <source>
        <dbReference type="EMBL" id="SDX48950.1"/>
    </source>
</evidence>
<evidence type="ECO:0000313" key="16">
    <source>
        <dbReference type="Proteomes" id="UP000198816"/>
    </source>
</evidence>
<dbReference type="STRING" id="1058.SAMN05421783_13011"/>
<keyword evidence="4" id="KW-1003">Cell membrane</keyword>
<evidence type="ECO:0000256" key="7">
    <source>
        <dbReference type="ARBA" id="ARBA00022723"/>
    </source>
</evidence>
<evidence type="ECO:0000256" key="2">
    <source>
        <dbReference type="ARBA" id="ARBA00004651"/>
    </source>
</evidence>
<evidence type="ECO:0000256" key="5">
    <source>
        <dbReference type="ARBA" id="ARBA00022617"/>
    </source>
</evidence>
<evidence type="ECO:0000256" key="10">
    <source>
        <dbReference type="ARBA" id="ARBA00023004"/>
    </source>
</evidence>
<dbReference type="Pfam" id="PF01292">
    <property type="entry name" value="Ni_hydr_CYTB"/>
    <property type="match status" value="1"/>
</dbReference>
<feature type="domain" description="Cytochrome b561 bacterial/Ni-hydrogenase" evidence="14">
    <location>
        <begin position="9"/>
        <end position="179"/>
    </location>
</feature>
<dbReference type="PANTHER" id="PTHR30529">
    <property type="entry name" value="CYTOCHROME B561"/>
    <property type="match status" value="1"/>
</dbReference>
<comment type="cofactor">
    <cofactor evidence="1">
        <name>heme b</name>
        <dbReference type="ChEBI" id="CHEBI:60344"/>
    </cofactor>
</comment>
<dbReference type="GO" id="GO:0009055">
    <property type="term" value="F:electron transfer activity"/>
    <property type="evidence" value="ECO:0007669"/>
    <property type="project" value="InterPro"/>
</dbReference>
<proteinExistence type="inferred from homology"/>
<evidence type="ECO:0000256" key="6">
    <source>
        <dbReference type="ARBA" id="ARBA00022692"/>
    </source>
</evidence>